<dbReference type="STRING" id="679937.Bcop_0416"/>
<name>F3ZR41_9BACE</name>
<evidence type="ECO:0000256" key="1">
    <source>
        <dbReference type="ARBA" id="ARBA00004651"/>
    </source>
</evidence>
<dbReference type="InterPro" id="IPR051461">
    <property type="entry name" value="UPF0750_membrane"/>
</dbReference>
<dbReference type="eggNOG" id="COG1284">
    <property type="taxonomic scope" value="Bacteria"/>
</dbReference>
<feature type="transmembrane region" description="Helical" evidence="6">
    <location>
        <begin position="163"/>
        <end position="183"/>
    </location>
</feature>
<sequence length="300" mass="33064">MATHALSKQAWTRVMRDYLLIALGIVCYSVGWALFLLPYKLPLGGTAGVATLVFYSTGFPIQYTYFMINAVLLTATFKILGKSFTVRTIFGVLVMTFCTWMTQAVFKGPDGSILQLLGPDEAFMACVIGASMCGLGLGLVFINNGSTGGTDVVAAVVNKYRDISLGRVILLCDFTIVSSSYFIDNDWKMVLMGFVTLFIVTNVLDWVVNSARQSVQFFIFSKHYDAIADRIMKETGRGVTVIKGQGWYSQNEVKVLMVLAKKSQSIIIFRLVKDIDPEAFVSQSSVIGVYGQGFDKIKVK</sequence>
<dbReference type="Pfam" id="PF02588">
    <property type="entry name" value="YitT_membrane"/>
    <property type="match status" value="1"/>
</dbReference>
<dbReference type="OrthoDB" id="1114876at2"/>
<evidence type="ECO:0000259" key="7">
    <source>
        <dbReference type="Pfam" id="PF10035"/>
    </source>
</evidence>
<keyword evidence="9" id="KW-1185">Reference proteome</keyword>
<dbReference type="Gene3D" id="3.30.70.120">
    <property type="match status" value="1"/>
</dbReference>
<feature type="transmembrane region" description="Helical" evidence="6">
    <location>
        <begin position="122"/>
        <end position="142"/>
    </location>
</feature>
<keyword evidence="4 6" id="KW-1133">Transmembrane helix</keyword>
<dbReference type="InterPro" id="IPR019264">
    <property type="entry name" value="DUF2179"/>
</dbReference>
<evidence type="ECO:0000256" key="6">
    <source>
        <dbReference type="SAM" id="Phobius"/>
    </source>
</evidence>
<dbReference type="PANTHER" id="PTHR33545">
    <property type="entry name" value="UPF0750 MEMBRANE PROTEIN YITT-RELATED"/>
    <property type="match status" value="1"/>
</dbReference>
<proteinExistence type="predicted"/>
<reference evidence="8 9" key="1">
    <citation type="journal article" date="2011" name="Stand. Genomic Sci.">
        <title>Non-contiguous finished genome sequence of Bacteroides coprosuis type strain (PC139).</title>
        <authorList>
            <person name="Land M."/>
            <person name="Held B."/>
            <person name="Gronow S."/>
            <person name="Abt B."/>
            <person name="Lucas S."/>
            <person name="Del Rio T.G."/>
            <person name="Nolan M."/>
            <person name="Tice H."/>
            <person name="Cheng J.F."/>
            <person name="Pitluck S."/>
            <person name="Liolios K."/>
            <person name="Pagani I."/>
            <person name="Ivanova N."/>
            <person name="Mavromatis K."/>
            <person name="Mikhailova N."/>
            <person name="Pati A."/>
            <person name="Tapia R."/>
            <person name="Han C."/>
            <person name="Goodwin L."/>
            <person name="Chen A."/>
            <person name="Palaniappan K."/>
            <person name="Hauser L."/>
            <person name="Brambilla E.M."/>
            <person name="Rohde M."/>
            <person name="Goker M."/>
            <person name="Detter J.C."/>
            <person name="Woyke T."/>
            <person name="Bristow J."/>
            <person name="Eisen J.A."/>
            <person name="Markowitz V."/>
            <person name="Hugenholtz P."/>
            <person name="Kyrpides N.C."/>
            <person name="Klenk H.P."/>
            <person name="Lapidus A."/>
        </authorList>
    </citation>
    <scope>NUCLEOTIDE SEQUENCE [LARGE SCALE GENOMIC DNA]</scope>
    <source>
        <strain evidence="8 9">DSM 18011</strain>
    </source>
</reference>
<dbReference type="InterPro" id="IPR015867">
    <property type="entry name" value="N-reg_PII/ATP_PRibTrfase_C"/>
</dbReference>
<evidence type="ECO:0000256" key="3">
    <source>
        <dbReference type="ARBA" id="ARBA00022692"/>
    </source>
</evidence>
<feature type="transmembrane region" description="Helical" evidence="6">
    <location>
        <begin position="18"/>
        <end position="39"/>
    </location>
</feature>
<dbReference type="EMBL" id="CM001167">
    <property type="protein sequence ID" value="EGJ70634.1"/>
    <property type="molecule type" value="Genomic_DNA"/>
</dbReference>
<comment type="subcellular location">
    <subcellularLocation>
        <location evidence="1">Cell membrane</location>
        <topology evidence="1">Multi-pass membrane protein</topology>
    </subcellularLocation>
</comment>
<organism evidence="8 9">
    <name type="scientific">Bacteroides coprosuis DSM 18011</name>
    <dbReference type="NCBI Taxonomy" id="679937"/>
    <lineage>
        <taxon>Bacteria</taxon>
        <taxon>Pseudomonadati</taxon>
        <taxon>Bacteroidota</taxon>
        <taxon>Bacteroidia</taxon>
        <taxon>Bacteroidales</taxon>
        <taxon>Bacteroidaceae</taxon>
        <taxon>Bacteroides</taxon>
    </lineage>
</organism>
<keyword evidence="5 6" id="KW-0472">Membrane</keyword>
<accession>F3ZR41</accession>
<dbReference type="CDD" id="cd16380">
    <property type="entry name" value="YitT_C"/>
    <property type="match status" value="1"/>
</dbReference>
<dbReference type="Pfam" id="PF10035">
    <property type="entry name" value="DUF2179"/>
    <property type="match status" value="1"/>
</dbReference>
<dbReference type="AlphaFoldDB" id="F3ZR41"/>
<feature type="transmembrane region" description="Helical" evidence="6">
    <location>
        <begin position="189"/>
        <end position="208"/>
    </location>
</feature>
<protein>
    <recommendedName>
        <fullName evidence="7">DUF2179 domain-containing protein</fullName>
    </recommendedName>
</protein>
<evidence type="ECO:0000256" key="2">
    <source>
        <dbReference type="ARBA" id="ARBA00022475"/>
    </source>
</evidence>
<feature type="domain" description="DUF2179" evidence="7">
    <location>
        <begin position="237"/>
        <end position="291"/>
    </location>
</feature>
<dbReference type="InterPro" id="IPR003740">
    <property type="entry name" value="YitT"/>
</dbReference>
<gene>
    <name evidence="8" type="ORF">Bcop_0416</name>
</gene>
<feature type="transmembrane region" description="Helical" evidence="6">
    <location>
        <begin position="59"/>
        <end position="77"/>
    </location>
</feature>
<evidence type="ECO:0000313" key="9">
    <source>
        <dbReference type="Proteomes" id="UP000018439"/>
    </source>
</evidence>
<dbReference type="Proteomes" id="UP000018439">
    <property type="component" value="Chromosome"/>
</dbReference>
<feature type="transmembrane region" description="Helical" evidence="6">
    <location>
        <begin position="84"/>
        <end position="102"/>
    </location>
</feature>
<dbReference type="PANTHER" id="PTHR33545:SF5">
    <property type="entry name" value="UPF0750 MEMBRANE PROTEIN YITT"/>
    <property type="match status" value="1"/>
</dbReference>
<dbReference type="GO" id="GO:0005886">
    <property type="term" value="C:plasma membrane"/>
    <property type="evidence" value="ECO:0007669"/>
    <property type="project" value="UniProtKB-SubCell"/>
</dbReference>
<dbReference type="HOGENOM" id="CLU_063199_1_1_10"/>
<keyword evidence="2" id="KW-1003">Cell membrane</keyword>
<dbReference type="PIRSF" id="PIRSF006483">
    <property type="entry name" value="Membrane_protein_YitT"/>
    <property type="match status" value="1"/>
</dbReference>
<keyword evidence="3 6" id="KW-0812">Transmembrane</keyword>
<evidence type="ECO:0000256" key="5">
    <source>
        <dbReference type="ARBA" id="ARBA00023136"/>
    </source>
</evidence>
<evidence type="ECO:0000313" key="8">
    <source>
        <dbReference type="EMBL" id="EGJ70634.1"/>
    </source>
</evidence>
<evidence type="ECO:0000256" key="4">
    <source>
        <dbReference type="ARBA" id="ARBA00022989"/>
    </source>
</evidence>